<accession>A0A9D1I9P1</accession>
<dbReference type="AlphaFoldDB" id="A0A9D1I9P1"/>
<keyword evidence="2" id="KW-1133">Transmembrane helix</keyword>
<evidence type="ECO:0000313" key="3">
    <source>
        <dbReference type="EMBL" id="HIU29455.1"/>
    </source>
</evidence>
<sequence>MFKKKKKDLEQNNETPVNESASREKIKKVLKIVIPLVLVLLLIFIVLKVAFGDDHNIIFGKDGIESSRQVSATDTSKGVNGLMLTDQGMTVVAENDNLILSFSNRENLFLIQDKATGETFRSYPEPIYETTLAEGETSDLAAYDLSTETGQFITSPVFVGYTKSGMDGGFVLGVNQMPHVKTVYFIENGVRLRYEMIELELEFSVEITIEGNELVYRIPVNGIIEREGLENEEQDRRPLLTSLSVLPYLGAHRTGQEGYFVTPDGTGALTRFDVARITNYNEYSKKVYGPDLTFDATDSPDYNNLLLSIGAYGIVENRTEDGTDNINQIANSMMTSFIKEGDSNAQLKISNPGIRSLPFYAIYFQYNYRNFYKLQISNSGTQYDMVVKDMQLGDVEQRITIDLSESDEYSYVDVAARVREKLLAQWKERYGIELSMGSAEDAPVLNLKMFMGAKNVTGGVLNQVKVMTDFEDVQNIYNDLSESGASDLRLSLLGWQKDGYYWNCTSKLRPDSAYGGASGLRDLNEWAKDKNITLVLDNNLLILYGSPSNGATFRNAVVKEANTFYLNYLLSTTSGVYNYADFYVLSPEYFDREILDDVIERLKDYGAANVDLQQLGDMLYSDYNENNPLYRVQAISRYVKWLQQYGENFEDVAVYSGNSYAIPYVNTIVDIPIEKSSHIVLDEEIPFLQIVYHGLVNYYSAPVNNQDDETYFMLRSIEYGALMSYELTQEKTSSLRYTYYDALYRSEYANLKEEIVERYNSIAEAVKPFIGLEITDHYRVNPDYEIFCTQYSDGTRVYVCYETENVTVEDAASGQTLSFEGRSYQILEKGGE</sequence>
<gene>
    <name evidence="3" type="ORF">IAD50_04060</name>
</gene>
<dbReference type="EMBL" id="DVMM01000082">
    <property type="protein sequence ID" value="HIU29455.1"/>
    <property type="molecule type" value="Genomic_DNA"/>
</dbReference>
<evidence type="ECO:0000256" key="1">
    <source>
        <dbReference type="SAM" id="MobiDB-lite"/>
    </source>
</evidence>
<dbReference type="InterPro" id="IPR043751">
    <property type="entry name" value="DUF5696"/>
</dbReference>
<name>A0A9D1I9P1_9CLOT</name>
<keyword evidence="2" id="KW-0812">Transmembrane</keyword>
<feature type="transmembrane region" description="Helical" evidence="2">
    <location>
        <begin position="32"/>
        <end position="51"/>
    </location>
</feature>
<feature type="region of interest" description="Disordered" evidence="1">
    <location>
        <begin position="1"/>
        <end position="20"/>
    </location>
</feature>
<comment type="caution">
    <text evidence="3">The sequence shown here is derived from an EMBL/GenBank/DDBJ whole genome shotgun (WGS) entry which is preliminary data.</text>
</comment>
<evidence type="ECO:0000313" key="4">
    <source>
        <dbReference type="Proteomes" id="UP000824089"/>
    </source>
</evidence>
<proteinExistence type="predicted"/>
<reference evidence="3" key="2">
    <citation type="journal article" date="2021" name="PeerJ">
        <title>Extensive microbial diversity within the chicken gut microbiome revealed by metagenomics and culture.</title>
        <authorList>
            <person name="Gilroy R."/>
            <person name="Ravi A."/>
            <person name="Getino M."/>
            <person name="Pursley I."/>
            <person name="Horton D.L."/>
            <person name="Alikhan N.F."/>
            <person name="Baker D."/>
            <person name="Gharbi K."/>
            <person name="Hall N."/>
            <person name="Watson M."/>
            <person name="Adriaenssens E.M."/>
            <person name="Foster-Nyarko E."/>
            <person name="Jarju S."/>
            <person name="Secka A."/>
            <person name="Antonio M."/>
            <person name="Oren A."/>
            <person name="Chaudhuri R.R."/>
            <person name="La Ragione R."/>
            <person name="Hildebrand F."/>
            <person name="Pallen M.J."/>
        </authorList>
    </citation>
    <scope>NUCLEOTIDE SEQUENCE</scope>
    <source>
        <strain evidence="3">CHK195-4489</strain>
    </source>
</reference>
<reference evidence="3" key="1">
    <citation type="submission" date="2020-10" db="EMBL/GenBank/DDBJ databases">
        <authorList>
            <person name="Gilroy R."/>
        </authorList>
    </citation>
    <scope>NUCLEOTIDE SEQUENCE</scope>
    <source>
        <strain evidence="3">CHK195-4489</strain>
    </source>
</reference>
<organism evidence="3 4">
    <name type="scientific">Candidatus Egerieisoma faecipullorum</name>
    <dbReference type="NCBI Taxonomy" id="2840963"/>
    <lineage>
        <taxon>Bacteria</taxon>
        <taxon>Bacillati</taxon>
        <taxon>Bacillota</taxon>
        <taxon>Clostridia</taxon>
        <taxon>Eubacteriales</taxon>
        <taxon>Clostridiaceae</taxon>
        <taxon>Clostridiaceae incertae sedis</taxon>
        <taxon>Candidatus Egerieisoma</taxon>
    </lineage>
</organism>
<protein>
    <submittedName>
        <fullName evidence="3">Uncharacterized protein</fullName>
    </submittedName>
</protein>
<evidence type="ECO:0000256" key="2">
    <source>
        <dbReference type="SAM" id="Phobius"/>
    </source>
</evidence>
<dbReference type="Pfam" id="PF18952">
    <property type="entry name" value="DUF5696"/>
    <property type="match status" value="1"/>
</dbReference>
<dbReference type="Proteomes" id="UP000824089">
    <property type="component" value="Unassembled WGS sequence"/>
</dbReference>
<keyword evidence="2" id="KW-0472">Membrane</keyword>